<feature type="compositionally biased region" description="Basic and acidic residues" evidence="1">
    <location>
        <begin position="140"/>
        <end position="150"/>
    </location>
</feature>
<accession>A0A919GMB2</accession>
<dbReference type="Proteomes" id="UP000603227">
    <property type="component" value="Unassembled WGS sequence"/>
</dbReference>
<feature type="compositionally biased region" description="Low complexity" evidence="1">
    <location>
        <begin position="403"/>
        <end position="412"/>
    </location>
</feature>
<reference evidence="2" key="2">
    <citation type="submission" date="2020-09" db="EMBL/GenBank/DDBJ databases">
        <authorList>
            <person name="Sun Q."/>
            <person name="Zhou Y."/>
        </authorList>
    </citation>
    <scope>NUCLEOTIDE SEQUENCE</scope>
    <source>
        <strain evidence="2">CGMCC 4.7403</strain>
    </source>
</reference>
<dbReference type="AlphaFoldDB" id="A0A919GMB2"/>
<feature type="compositionally biased region" description="Polar residues" evidence="1">
    <location>
        <begin position="277"/>
        <end position="289"/>
    </location>
</feature>
<feature type="region of interest" description="Disordered" evidence="1">
    <location>
        <begin position="135"/>
        <end position="156"/>
    </location>
</feature>
<organism evidence="2 3">
    <name type="scientific">Streptomyces capitiformicae</name>
    <dbReference type="NCBI Taxonomy" id="2014920"/>
    <lineage>
        <taxon>Bacteria</taxon>
        <taxon>Bacillati</taxon>
        <taxon>Actinomycetota</taxon>
        <taxon>Actinomycetes</taxon>
        <taxon>Kitasatosporales</taxon>
        <taxon>Streptomycetaceae</taxon>
        <taxon>Streptomyces</taxon>
    </lineage>
</organism>
<feature type="region of interest" description="Disordered" evidence="1">
    <location>
        <begin position="188"/>
        <end position="508"/>
    </location>
</feature>
<evidence type="ECO:0000256" key="1">
    <source>
        <dbReference type="SAM" id="MobiDB-lite"/>
    </source>
</evidence>
<evidence type="ECO:0000313" key="3">
    <source>
        <dbReference type="Proteomes" id="UP000603227"/>
    </source>
</evidence>
<feature type="compositionally biased region" description="Basic and acidic residues" evidence="1">
    <location>
        <begin position="475"/>
        <end position="487"/>
    </location>
</feature>
<keyword evidence="3" id="KW-1185">Reference proteome</keyword>
<comment type="caution">
    <text evidence="2">The sequence shown here is derived from an EMBL/GenBank/DDBJ whole genome shotgun (WGS) entry which is preliminary data.</text>
</comment>
<sequence>MSEQPQRKQPTPQHTDFESMTHAQLAAMLDSANAEGAYDLAAKLSKAASTITKIGDDLMTYVKGLEWQGEAGDTFREWGGQTASATLHLGEYAEVASRWMGIVSQAIAEAKAVMPATSETTAAQADLRTAEKSLAATKEPGARNDPDARKLAQTAQSDATAAQWRIDAARYEAAQQMRKLAQTYQQSAAQVNSVEPPTFVPPAKSMNRGQWVDDDRNYESITSPSGGSGNGTGSSTTSGLNGRERDSTSQSTPTEPGKERISRPEPVNMGLDGLNTLPKSSGPDLTQPSVVPGGSERPDPRLPSQPVGIPPFDGTRSSTSPTAPGRVPSATRAPFLPGQGVANGSARMPRETGIVGGRPVPPTSGRPTGALPRGTVIGEGAQGRTAMGRGITPGMPFGGNSGAGHSNGASVGRRLASEAGGVFGNRPNQPGNGGSRPFTPGGSGLTRHAGGSAPAQSSTQRRDGITAHMASSSSTRRDPRQGDRPDYLTEDEETWQRGNRRPLPPVVD</sequence>
<dbReference type="RefSeq" id="WP_189782645.1">
    <property type="nucleotide sequence ID" value="NZ_BNAT01000007.1"/>
</dbReference>
<protein>
    <submittedName>
        <fullName evidence="2">Uncharacterized protein</fullName>
    </submittedName>
</protein>
<name>A0A919GMB2_9ACTN</name>
<dbReference type="EMBL" id="BNAT01000007">
    <property type="protein sequence ID" value="GHH87096.1"/>
    <property type="molecule type" value="Genomic_DNA"/>
</dbReference>
<gene>
    <name evidence="2" type="ORF">GCM10017771_26890</name>
</gene>
<reference evidence="2" key="1">
    <citation type="journal article" date="2014" name="Int. J. Syst. Evol. Microbiol.">
        <title>Complete genome sequence of Corynebacterium casei LMG S-19264T (=DSM 44701T), isolated from a smear-ripened cheese.</title>
        <authorList>
            <consortium name="US DOE Joint Genome Institute (JGI-PGF)"/>
            <person name="Walter F."/>
            <person name="Albersmeier A."/>
            <person name="Kalinowski J."/>
            <person name="Ruckert C."/>
        </authorList>
    </citation>
    <scope>NUCLEOTIDE SEQUENCE</scope>
    <source>
        <strain evidence="2">CGMCC 4.7403</strain>
    </source>
</reference>
<proteinExistence type="predicted"/>
<evidence type="ECO:0000313" key="2">
    <source>
        <dbReference type="EMBL" id="GHH87096.1"/>
    </source>
</evidence>